<dbReference type="AlphaFoldDB" id="A0A128A1U9"/>
<organism evidence="1 2">
    <name type="scientific">Nitrosotalea devaniterrae</name>
    <dbReference type="NCBI Taxonomy" id="1078905"/>
    <lineage>
        <taxon>Archaea</taxon>
        <taxon>Nitrososphaerota</taxon>
        <taxon>Nitrososphaeria</taxon>
        <taxon>Nitrosotaleales</taxon>
        <taxon>Nitrosotaleaceae</taxon>
        <taxon>Nitrosotalea</taxon>
    </lineage>
</organism>
<accession>A0A128A1U9</accession>
<evidence type="ECO:0000313" key="2">
    <source>
        <dbReference type="Proteomes" id="UP000196239"/>
    </source>
</evidence>
<reference evidence="2" key="1">
    <citation type="submission" date="2015-10" db="EMBL/GenBank/DDBJ databases">
        <authorList>
            <person name="Lehtovirta-Morley L.E."/>
            <person name="Vieille C."/>
        </authorList>
    </citation>
    <scope>NUCLEOTIDE SEQUENCE [LARGE SCALE GENOMIC DNA]</scope>
</reference>
<evidence type="ECO:0000313" key="1">
    <source>
        <dbReference type="EMBL" id="CUR51336.1"/>
    </source>
</evidence>
<dbReference type="EMBL" id="LN890280">
    <property type="protein sequence ID" value="CUR51336.1"/>
    <property type="molecule type" value="Genomic_DNA"/>
</dbReference>
<dbReference type="KEGG" id="ndv:NDEV_0571"/>
<dbReference type="Proteomes" id="UP000196239">
    <property type="component" value="Chromosome 1"/>
</dbReference>
<name>A0A128A1U9_9ARCH</name>
<keyword evidence="2" id="KW-1185">Reference proteome</keyword>
<protein>
    <submittedName>
        <fullName evidence="1">Uncharacterized protein</fullName>
    </submittedName>
</protein>
<sequence length="49" mass="5860">MMISMTEEILKLKGPEAKAFLDYDSKELSTERKQFLSDARKYYKEHCKQ</sequence>
<proteinExistence type="predicted"/>
<gene>
    <name evidence="1" type="ORF">NDEV_0571</name>
</gene>